<feature type="domain" description="RecA family profile 1" evidence="13">
    <location>
        <begin position="104"/>
        <end position="277"/>
    </location>
</feature>
<dbReference type="InterPro" id="IPR020587">
    <property type="entry name" value="RecA_monomer-monomer_interface"/>
</dbReference>
<organism evidence="15 16">
    <name type="scientific">Ciona savignyi</name>
    <name type="common">Pacific transparent sea squirt</name>
    <dbReference type="NCBI Taxonomy" id="51511"/>
    <lineage>
        <taxon>Eukaryota</taxon>
        <taxon>Metazoa</taxon>
        <taxon>Chordata</taxon>
        <taxon>Tunicata</taxon>
        <taxon>Ascidiacea</taxon>
        <taxon>Phlebobranchia</taxon>
        <taxon>Cionidae</taxon>
        <taxon>Ciona</taxon>
    </lineage>
</organism>
<dbReference type="CDD" id="cd19514">
    <property type="entry name" value="DMC1"/>
    <property type="match status" value="1"/>
</dbReference>
<dbReference type="AlphaFoldDB" id="H2YAG9"/>
<evidence type="ECO:0000256" key="11">
    <source>
        <dbReference type="PIRNR" id="PIRNR005856"/>
    </source>
</evidence>
<evidence type="ECO:0000256" key="7">
    <source>
        <dbReference type="ARBA" id="ARBA00023254"/>
    </source>
</evidence>
<comment type="function">
    <text evidence="11">May participate in meiotic recombination, specifically in homologous strand assimilation, which is required for the resolution of meiotic double-strand breaks.</text>
</comment>
<dbReference type="GO" id="GO:0005524">
    <property type="term" value="F:ATP binding"/>
    <property type="evidence" value="ECO:0007669"/>
    <property type="project" value="UniProtKB-KW"/>
</dbReference>
<dbReference type="Proteomes" id="UP000007875">
    <property type="component" value="Unassembled WGS sequence"/>
</dbReference>
<dbReference type="GeneTree" id="ENSGT00760000119398"/>
<dbReference type="SMART" id="SM00382">
    <property type="entry name" value="AAA"/>
    <property type="match status" value="1"/>
</dbReference>
<evidence type="ECO:0000256" key="10">
    <source>
        <dbReference type="ARBA" id="ARBA00064395"/>
    </source>
</evidence>
<dbReference type="GO" id="GO:0140664">
    <property type="term" value="F:ATP-dependent DNA damage sensor activity"/>
    <property type="evidence" value="ECO:0007669"/>
    <property type="project" value="InterPro"/>
</dbReference>
<evidence type="ECO:0000256" key="5">
    <source>
        <dbReference type="ARBA" id="ARBA00023125"/>
    </source>
</evidence>
<dbReference type="SUPFAM" id="SSF47794">
    <property type="entry name" value="Rad51 N-terminal domain-like"/>
    <property type="match status" value="1"/>
</dbReference>
<dbReference type="FunFam" id="1.10.150.20:FF:000032">
    <property type="entry name" value="meiotic recombination protein DMC1/LIM15 homolog"/>
    <property type="match status" value="1"/>
</dbReference>
<evidence type="ECO:0000313" key="16">
    <source>
        <dbReference type="Proteomes" id="UP000007875"/>
    </source>
</evidence>
<dbReference type="NCBIfam" id="TIGR02238">
    <property type="entry name" value="recomb_DMC1"/>
    <property type="match status" value="1"/>
</dbReference>
<dbReference type="InParanoid" id="H2YAG9"/>
<comment type="subunit">
    <text evidence="10">Double stacked ring-shaped homooctamer. Interacts with BRCA2. Interacts with the MND1-PSMC3IP heterodimer. Interacts with RAD51AP1; the interaction is direct and stimulates DMC1-mediated homologous recombination.</text>
</comment>
<comment type="function">
    <text evidence="9">Participates in meiotic recombination, specifically in homologous strand assimilation, which is required for the resolution of meiotic double-strand breaks.</text>
</comment>
<evidence type="ECO:0000256" key="4">
    <source>
        <dbReference type="ARBA" id="ARBA00022840"/>
    </source>
</evidence>
<feature type="domain" description="RecA family profile 2" evidence="14">
    <location>
        <begin position="284"/>
        <end position="347"/>
    </location>
</feature>
<dbReference type="PIRSF" id="PIRSF005856">
    <property type="entry name" value="Rad51"/>
    <property type="match status" value="1"/>
</dbReference>
<evidence type="ECO:0000259" key="14">
    <source>
        <dbReference type="PROSITE" id="PS50163"/>
    </source>
</evidence>
<dbReference type="SUPFAM" id="SSF52540">
    <property type="entry name" value="P-loop containing nucleoside triphosphate hydrolases"/>
    <property type="match status" value="1"/>
</dbReference>
<dbReference type="Gene3D" id="3.40.50.300">
    <property type="entry name" value="P-loop containing nucleotide triphosphate hydrolases"/>
    <property type="match status" value="1"/>
</dbReference>
<dbReference type="InterPro" id="IPR013632">
    <property type="entry name" value="Rad51_C"/>
</dbReference>
<evidence type="ECO:0000256" key="6">
    <source>
        <dbReference type="ARBA" id="ARBA00023242"/>
    </source>
</evidence>
<dbReference type="InterPro" id="IPR020588">
    <property type="entry name" value="RecA_ATP-bd"/>
</dbReference>
<comment type="subcellular location">
    <subcellularLocation>
        <location evidence="1 11">Nucleus</location>
    </subcellularLocation>
</comment>
<evidence type="ECO:0000256" key="1">
    <source>
        <dbReference type="ARBA" id="ARBA00004123"/>
    </source>
</evidence>
<dbReference type="InterPro" id="IPR011940">
    <property type="entry name" value="Dmc1"/>
</dbReference>
<dbReference type="GO" id="GO:0042148">
    <property type="term" value="P:DNA strand invasion"/>
    <property type="evidence" value="ECO:0007669"/>
    <property type="project" value="TreeGrafter"/>
</dbReference>
<dbReference type="InterPro" id="IPR010995">
    <property type="entry name" value="DNA_repair_Rad51/TF_NusA_a-hlx"/>
</dbReference>
<protein>
    <recommendedName>
        <fullName evidence="11">Meiotic recombination protein</fullName>
    </recommendedName>
</protein>
<reference evidence="15" key="3">
    <citation type="submission" date="2025-09" db="UniProtKB">
        <authorList>
            <consortium name="Ensembl"/>
        </authorList>
    </citation>
    <scope>IDENTIFICATION</scope>
</reference>
<reference evidence="15" key="2">
    <citation type="submission" date="2025-08" db="UniProtKB">
        <authorList>
            <consortium name="Ensembl"/>
        </authorList>
    </citation>
    <scope>IDENTIFICATION</scope>
</reference>
<dbReference type="FunCoup" id="H2YAG9">
    <property type="interactions" value="43"/>
</dbReference>
<keyword evidence="6 11" id="KW-0539">Nucleus</keyword>
<dbReference type="eggNOG" id="KOG1434">
    <property type="taxonomic scope" value="Eukaryota"/>
</dbReference>
<dbReference type="Gene3D" id="1.10.150.20">
    <property type="entry name" value="5' to 3' exonuclease, C-terminal subdomain"/>
    <property type="match status" value="1"/>
</dbReference>
<keyword evidence="5 11" id="KW-0238">DNA-binding</keyword>
<evidence type="ECO:0000313" key="15">
    <source>
        <dbReference type="Ensembl" id="ENSCSAVP00000002317.1"/>
    </source>
</evidence>
<dbReference type="Pfam" id="PF14520">
    <property type="entry name" value="HHH_5"/>
    <property type="match status" value="1"/>
</dbReference>
<dbReference type="OMA" id="ANPMKPV"/>
<dbReference type="GO" id="GO:0007283">
    <property type="term" value="P:spermatogenesis"/>
    <property type="evidence" value="ECO:0007669"/>
    <property type="project" value="UniProtKB-ARBA"/>
</dbReference>
<dbReference type="GO" id="GO:0000794">
    <property type="term" value="C:condensed nuclear chromosome"/>
    <property type="evidence" value="ECO:0007669"/>
    <property type="project" value="TreeGrafter"/>
</dbReference>
<dbReference type="NCBIfam" id="NF003301">
    <property type="entry name" value="PRK04301.1"/>
    <property type="match status" value="1"/>
</dbReference>
<keyword evidence="16" id="KW-1185">Reference proteome</keyword>
<evidence type="ECO:0000256" key="12">
    <source>
        <dbReference type="RuleBase" id="RU003422"/>
    </source>
</evidence>
<keyword evidence="3 12" id="KW-0547">Nucleotide-binding</keyword>
<sequence length="347" mass="38287">IMVTVKSKMQDQVVAQQNEFEEDDESFFQDITCLQDHGVNAADLKKLKLAGICTVRGVQMTTRKSLSHIKGISEAKVDKIKEAAAKIINPGFISALNFSCKRKQVFKISTGSEDLDKLLGGGIESMAITEVFGEFRTGKTQLSHTLSVTTQIPGANGYSGGKVVYIDTENTFRPDRLRPIADRFNLDQNAVLDNVMYARAYTSEHQMELLDHVAGKFNEEPGIFKLLIVDSVMALFRVDFSGRGELADRQQKLAQMLSRLQKISEEYNVGVFLTNQMTADPGATMSFQADPKKPIGGHILAHASTTRISLRKGRGELRIAKIYDSPDMPESEATFSITNGGIADARE</sequence>
<reference evidence="16" key="1">
    <citation type="submission" date="2003-08" db="EMBL/GenBank/DDBJ databases">
        <authorList>
            <person name="Birren B."/>
            <person name="Nusbaum C."/>
            <person name="Abebe A."/>
            <person name="Abouelleil A."/>
            <person name="Adekoya E."/>
            <person name="Ait-zahra M."/>
            <person name="Allen N."/>
            <person name="Allen T."/>
            <person name="An P."/>
            <person name="Anderson M."/>
            <person name="Anderson S."/>
            <person name="Arachchi H."/>
            <person name="Armbruster J."/>
            <person name="Bachantsang P."/>
            <person name="Baldwin J."/>
            <person name="Barry A."/>
            <person name="Bayul T."/>
            <person name="Blitshsteyn B."/>
            <person name="Bloom T."/>
            <person name="Blye J."/>
            <person name="Boguslavskiy L."/>
            <person name="Borowsky M."/>
            <person name="Boukhgalter B."/>
            <person name="Brunache A."/>
            <person name="Butler J."/>
            <person name="Calixte N."/>
            <person name="Calvo S."/>
            <person name="Camarata J."/>
            <person name="Campo K."/>
            <person name="Chang J."/>
            <person name="Cheshatsang Y."/>
            <person name="Citroen M."/>
            <person name="Collymore A."/>
            <person name="Considine T."/>
            <person name="Cook A."/>
            <person name="Cooke P."/>
            <person name="Corum B."/>
            <person name="Cuomo C."/>
            <person name="David R."/>
            <person name="Dawoe T."/>
            <person name="Degray S."/>
            <person name="Dodge S."/>
            <person name="Dooley K."/>
            <person name="Dorje P."/>
            <person name="Dorjee K."/>
            <person name="Dorris L."/>
            <person name="Duffey N."/>
            <person name="Dupes A."/>
            <person name="Elkins T."/>
            <person name="Engels R."/>
            <person name="Erickson J."/>
            <person name="Farina A."/>
            <person name="Faro S."/>
            <person name="Ferreira P."/>
            <person name="Fischer H."/>
            <person name="Fitzgerald M."/>
            <person name="Foley K."/>
            <person name="Gage D."/>
            <person name="Galagan J."/>
            <person name="Gearin G."/>
            <person name="Gnerre S."/>
            <person name="Gnirke A."/>
            <person name="Goyette A."/>
            <person name="Graham J."/>
            <person name="Grandbois E."/>
            <person name="Gyaltsen K."/>
            <person name="Hafez N."/>
            <person name="Hagopian D."/>
            <person name="Hagos B."/>
            <person name="Hall J."/>
            <person name="Hatcher B."/>
            <person name="Heller A."/>
            <person name="Higgins H."/>
            <person name="Honan T."/>
            <person name="Horn A."/>
            <person name="Houde N."/>
            <person name="Hughes L."/>
            <person name="Hulme W."/>
            <person name="Husby E."/>
            <person name="Iliev I."/>
            <person name="Jaffe D."/>
            <person name="Jones C."/>
            <person name="Kamal M."/>
            <person name="Kamat A."/>
            <person name="Kamvysselis M."/>
            <person name="Karlsson E."/>
            <person name="Kells C."/>
            <person name="Kieu A."/>
            <person name="Kisner P."/>
            <person name="Kodira C."/>
            <person name="Kulbokas E."/>
            <person name="Labutti K."/>
            <person name="Lama D."/>
            <person name="Landers T."/>
            <person name="Leger J."/>
            <person name="Levine S."/>
            <person name="Lewis D."/>
            <person name="Lewis T."/>
            <person name="Lindblad-toh K."/>
            <person name="Liu X."/>
            <person name="Lokyitsang T."/>
            <person name="Lokyitsang Y."/>
            <person name="Lucien O."/>
            <person name="Lui A."/>
            <person name="Ma L.J."/>
            <person name="Mabbitt R."/>
            <person name="Macdonald J."/>
            <person name="Maclean C."/>
            <person name="Major J."/>
            <person name="Manning J."/>
            <person name="Marabella R."/>
            <person name="Maru K."/>
            <person name="Matthews C."/>
            <person name="Mauceli E."/>
            <person name="Mccarthy M."/>
            <person name="Mcdonough S."/>
            <person name="Mcghee T."/>
            <person name="Meldrim J."/>
            <person name="Meneus L."/>
            <person name="Mesirov J."/>
            <person name="Mihalev A."/>
            <person name="Mihova T."/>
            <person name="Mikkelsen T."/>
            <person name="Mlenga V."/>
            <person name="Moru K."/>
            <person name="Mozes J."/>
            <person name="Mulrain L."/>
            <person name="Munson G."/>
            <person name="Naylor J."/>
            <person name="Newes C."/>
            <person name="Nguyen C."/>
            <person name="Nguyen N."/>
            <person name="Nguyen T."/>
            <person name="Nicol R."/>
            <person name="Nielsen C."/>
            <person name="Nizzari M."/>
            <person name="Norbu C."/>
            <person name="Norbu N."/>
            <person name="O'donnell P."/>
            <person name="Okoawo O."/>
            <person name="O'leary S."/>
            <person name="Omotosho B."/>
            <person name="O'neill K."/>
            <person name="Osman S."/>
            <person name="Parker S."/>
            <person name="Perrin D."/>
            <person name="Phunkhang P."/>
            <person name="Piqani B."/>
            <person name="Purcell S."/>
            <person name="Rachupka T."/>
            <person name="Ramasamy U."/>
            <person name="Rameau R."/>
            <person name="Ray V."/>
            <person name="Raymond C."/>
            <person name="Retta R."/>
            <person name="Richardson S."/>
            <person name="Rise C."/>
            <person name="Rodriguez J."/>
            <person name="Rogers J."/>
            <person name="Rogov P."/>
            <person name="Rutman M."/>
            <person name="Schupbach R."/>
            <person name="Seaman C."/>
            <person name="Settipalli S."/>
            <person name="Sharpe T."/>
            <person name="Sheridan J."/>
            <person name="Sherpa N."/>
            <person name="Shi J."/>
            <person name="Smirnov S."/>
            <person name="Smith C."/>
            <person name="Sougnez C."/>
            <person name="Spencer B."/>
            <person name="Stalker J."/>
            <person name="Stange-thomann N."/>
            <person name="Stavropoulos S."/>
            <person name="Stetson K."/>
            <person name="Stone C."/>
            <person name="Stone S."/>
            <person name="Stubbs M."/>
            <person name="Talamas J."/>
            <person name="Tchuinga P."/>
            <person name="Tenzing P."/>
            <person name="Tesfaye S."/>
            <person name="Theodore J."/>
            <person name="Thoulutsang Y."/>
            <person name="Topham K."/>
            <person name="Towey S."/>
            <person name="Tsamla T."/>
            <person name="Tsomo N."/>
            <person name="Vallee D."/>
            <person name="Vassiliev H."/>
            <person name="Venkataraman V."/>
            <person name="Vinson J."/>
            <person name="Vo A."/>
            <person name="Wade C."/>
            <person name="Wang S."/>
            <person name="Wangchuk T."/>
            <person name="Wangdi T."/>
            <person name="Whittaker C."/>
            <person name="Wilkinson J."/>
            <person name="Wu Y."/>
            <person name="Wyman D."/>
            <person name="Yadav S."/>
            <person name="Yang S."/>
            <person name="Yang X."/>
            <person name="Yeager S."/>
            <person name="Yee E."/>
            <person name="Young G."/>
            <person name="Zainoun J."/>
            <person name="Zembeck L."/>
            <person name="Zimmer A."/>
            <person name="Zody M."/>
            <person name="Lander E."/>
        </authorList>
    </citation>
    <scope>NUCLEOTIDE SEQUENCE [LARGE SCALE GENOMIC DNA]</scope>
</reference>
<evidence type="ECO:0000256" key="8">
    <source>
        <dbReference type="ARBA" id="ARBA00023306"/>
    </source>
</evidence>
<dbReference type="GO" id="GO:0003690">
    <property type="term" value="F:double-stranded DNA binding"/>
    <property type="evidence" value="ECO:0007669"/>
    <property type="project" value="TreeGrafter"/>
</dbReference>
<dbReference type="PANTHER" id="PTHR22942">
    <property type="entry name" value="RECA/RAD51/RADA DNA STRAND-PAIRING FAMILY MEMBER"/>
    <property type="match status" value="1"/>
</dbReference>
<evidence type="ECO:0000256" key="3">
    <source>
        <dbReference type="ARBA" id="ARBA00022741"/>
    </source>
</evidence>
<keyword evidence="7 11" id="KW-0469">Meiosis</keyword>
<accession>H2YAG9</accession>
<dbReference type="PROSITE" id="PS50163">
    <property type="entry name" value="RECA_3"/>
    <property type="match status" value="1"/>
</dbReference>
<evidence type="ECO:0000259" key="13">
    <source>
        <dbReference type="PROSITE" id="PS50162"/>
    </source>
</evidence>
<dbReference type="GO" id="GO:0000730">
    <property type="term" value="P:DNA recombinase assembly"/>
    <property type="evidence" value="ECO:0007669"/>
    <property type="project" value="TreeGrafter"/>
</dbReference>
<dbReference type="PROSITE" id="PS50162">
    <property type="entry name" value="RECA_2"/>
    <property type="match status" value="1"/>
</dbReference>
<dbReference type="FunFam" id="3.40.50.300:FF:000239">
    <property type="entry name" value="Meiotic recombination protein DMC1"/>
    <property type="match status" value="1"/>
</dbReference>
<keyword evidence="8" id="KW-0131">Cell cycle</keyword>
<dbReference type="PANTHER" id="PTHR22942:SF30">
    <property type="entry name" value="MEIOTIC RECOMBINATION PROTEIN DMC1_LIM15 HOMOLOG"/>
    <property type="match status" value="1"/>
</dbReference>
<dbReference type="InterPro" id="IPR016467">
    <property type="entry name" value="DNA_recomb/repair_RecA-like"/>
</dbReference>
<dbReference type="STRING" id="51511.ENSCSAVP00000002317"/>
<dbReference type="GO" id="GO:0070192">
    <property type="term" value="P:chromosome organization involved in meiotic cell cycle"/>
    <property type="evidence" value="ECO:0007669"/>
    <property type="project" value="TreeGrafter"/>
</dbReference>
<dbReference type="HOGENOM" id="CLU_041732_0_0_1"/>
<evidence type="ECO:0000256" key="9">
    <source>
        <dbReference type="ARBA" id="ARBA00056818"/>
    </source>
</evidence>
<dbReference type="GO" id="GO:0007131">
    <property type="term" value="P:reciprocal meiotic recombination"/>
    <property type="evidence" value="ECO:0007669"/>
    <property type="project" value="InterPro"/>
</dbReference>
<dbReference type="Pfam" id="PF08423">
    <property type="entry name" value="Rad51"/>
    <property type="match status" value="1"/>
</dbReference>
<dbReference type="Ensembl" id="ENSCSAVT00000002355.1">
    <property type="protein sequence ID" value="ENSCSAVP00000002317.1"/>
    <property type="gene ID" value="ENSCSAVG00000001355.1"/>
</dbReference>
<name>H2YAG9_CIOSA</name>
<dbReference type="GO" id="GO:0006312">
    <property type="term" value="P:mitotic recombination"/>
    <property type="evidence" value="ECO:0007669"/>
    <property type="project" value="TreeGrafter"/>
</dbReference>
<comment type="similarity">
    <text evidence="2 11">Belongs to the RecA family. DMC1 subfamily.</text>
</comment>
<dbReference type="GO" id="GO:0000150">
    <property type="term" value="F:DNA strand exchange activity"/>
    <property type="evidence" value="ECO:0007669"/>
    <property type="project" value="InterPro"/>
</dbReference>
<proteinExistence type="inferred from homology"/>
<dbReference type="InterPro" id="IPR003593">
    <property type="entry name" value="AAA+_ATPase"/>
</dbReference>
<dbReference type="GO" id="GO:0003697">
    <property type="term" value="F:single-stranded DNA binding"/>
    <property type="evidence" value="ECO:0007669"/>
    <property type="project" value="TreeGrafter"/>
</dbReference>
<evidence type="ECO:0000256" key="2">
    <source>
        <dbReference type="ARBA" id="ARBA00008897"/>
    </source>
</evidence>
<keyword evidence="4 12" id="KW-0067">ATP-binding</keyword>
<dbReference type="InterPro" id="IPR027417">
    <property type="entry name" value="P-loop_NTPase"/>
</dbReference>